<reference evidence="2" key="1">
    <citation type="journal article" date="2023" name="G3 (Bethesda)">
        <title>Whole genome assemblies of Zophobas morio and Tenebrio molitor.</title>
        <authorList>
            <person name="Kaur S."/>
            <person name="Stinson S.A."/>
            <person name="diCenzo G.C."/>
        </authorList>
    </citation>
    <scope>NUCLEOTIDE SEQUENCE</scope>
    <source>
        <strain evidence="2">QUZm001</strain>
    </source>
</reference>
<gene>
    <name evidence="2" type="ORF">Zmor_019182</name>
</gene>
<feature type="compositionally biased region" description="Polar residues" evidence="1">
    <location>
        <begin position="153"/>
        <end position="162"/>
    </location>
</feature>
<accession>A0AA38I1F8</accession>
<feature type="region of interest" description="Disordered" evidence="1">
    <location>
        <begin position="127"/>
        <end position="189"/>
    </location>
</feature>
<evidence type="ECO:0000313" key="3">
    <source>
        <dbReference type="Proteomes" id="UP001168821"/>
    </source>
</evidence>
<dbReference type="EMBL" id="JALNTZ010000006">
    <property type="protein sequence ID" value="KAJ3647297.1"/>
    <property type="molecule type" value="Genomic_DNA"/>
</dbReference>
<evidence type="ECO:0000256" key="1">
    <source>
        <dbReference type="SAM" id="MobiDB-lite"/>
    </source>
</evidence>
<name>A0AA38I1F8_9CUCU</name>
<protein>
    <submittedName>
        <fullName evidence="2">Uncharacterized protein</fullName>
    </submittedName>
</protein>
<dbReference type="AlphaFoldDB" id="A0AA38I1F8"/>
<keyword evidence="3" id="KW-1185">Reference proteome</keyword>
<evidence type="ECO:0000313" key="2">
    <source>
        <dbReference type="EMBL" id="KAJ3647297.1"/>
    </source>
</evidence>
<dbReference type="Proteomes" id="UP001168821">
    <property type="component" value="Unassembled WGS sequence"/>
</dbReference>
<proteinExistence type="predicted"/>
<organism evidence="2 3">
    <name type="scientific">Zophobas morio</name>
    <dbReference type="NCBI Taxonomy" id="2755281"/>
    <lineage>
        <taxon>Eukaryota</taxon>
        <taxon>Metazoa</taxon>
        <taxon>Ecdysozoa</taxon>
        <taxon>Arthropoda</taxon>
        <taxon>Hexapoda</taxon>
        <taxon>Insecta</taxon>
        <taxon>Pterygota</taxon>
        <taxon>Neoptera</taxon>
        <taxon>Endopterygota</taxon>
        <taxon>Coleoptera</taxon>
        <taxon>Polyphaga</taxon>
        <taxon>Cucujiformia</taxon>
        <taxon>Tenebrionidae</taxon>
        <taxon>Zophobas</taxon>
    </lineage>
</organism>
<feature type="compositionally biased region" description="Low complexity" evidence="1">
    <location>
        <begin position="127"/>
        <end position="143"/>
    </location>
</feature>
<comment type="caution">
    <text evidence="2">The sequence shown here is derived from an EMBL/GenBank/DDBJ whole genome shotgun (WGS) entry which is preliminary data.</text>
</comment>
<sequence length="339" mass="37362">MNTGFEEFLQTLQIVQIFTMFASGFFENLKILRTVRDHINNRIIYKDAVLDNNDRKSYGLLLGRIRQLEIFEAEKDGCINNVEIQQKNNLENQFRSFIEHESRIATAHQSSPDASWSSDKAVVNATFSNNSTSNNNSYKTQSTDVDEEEASVVNVSTSTWSKGATEGDESETSDVQRGAGERSDTVNGDHKYFNEKGECEAFIRKFGLTARRMEFSFKDVNDDEIPQNWLKNAFQELLDYITRGFQPTSMIGVASSSSTYLPVPVWDGQVLLCGFIDGCSLTSPLLVQRRSIFAPEDMGAAGGGGGSACPGGEVLGRSGRGVVVGISWERVGGPGVEAQ</sequence>
<feature type="compositionally biased region" description="Basic and acidic residues" evidence="1">
    <location>
        <begin position="179"/>
        <end position="189"/>
    </location>
</feature>